<reference evidence="3" key="1">
    <citation type="journal article" date="2013" name="Nat. Genet.">
        <title>The Capsella rubella genome and the genomic consequences of rapid mating system evolution.</title>
        <authorList>
            <person name="Slotte T."/>
            <person name="Hazzouri K.M."/>
            <person name="Agren J.A."/>
            <person name="Koenig D."/>
            <person name="Maumus F."/>
            <person name="Guo Y.L."/>
            <person name="Steige K."/>
            <person name="Platts A.E."/>
            <person name="Escobar J.S."/>
            <person name="Newman L.K."/>
            <person name="Wang W."/>
            <person name="Mandakova T."/>
            <person name="Vello E."/>
            <person name="Smith L.M."/>
            <person name="Henz S.R."/>
            <person name="Steffen J."/>
            <person name="Takuno S."/>
            <person name="Brandvain Y."/>
            <person name="Coop G."/>
            <person name="Andolfatto P."/>
            <person name="Hu T.T."/>
            <person name="Blanchette M."/>
            <person name="Clark R.M."/>
            <person name="Quesneville H."/>
            <person name="Nordborg M."/>
            <person name="Gaut B.S."/>
            <person name="Lysak M.A."/>
            <person name="Jenkins J."/>
            <person name="Grimwood J."/>
            <person name="Chapman J."/>
            <person name="Prochnik S."/>
            <person name="Shu S."/>
            <person name="Rokhsar D."/>
            <person name="Schmutz J."/>
            <person name="Weigel D."/>
            <person name="Wright S.I."/>
        </authorList>
    </citation>
    <scope>NUCLEOTIDE SEQUENCE [LARGE SCALE GENOMIC DNA]</scope>
    <source>
        <strain evidence="3">cv. Monte Gargano</strain>
    </source>
</reference>
<dbReference type="CDD" id="cd02947">
    <property type="entry name" value="TRX_family"/>
    <property type="match status" value="1"/>
</dbReference>
<keyword evidence="3" id="KW-1185">Reference proteome</keyword>
<evidence type="ECO:0000313" key="3">
    <source>
        <dbReference type="Proteomes" id="UP000029121"/>
    </source>
</evidence>
<accession>R0HQR5</accession>
<dbReference type="Gene3D" id="3.40.30.10">
    <property type="entry name" value="Glutaredoxin"/>
    <property type="match status" value="1"/>
</dbReference>
<organism evidence="2 3">
    <name type="scientific">Capsella rubella</name>
    <dbReference type="NCBI Taxonomy" id="81985"/>
    <lineage>
        <taxon>Eukaryota</taxon>
        <taxon>Viridiplantae</taxon>
        <taxon>Streptophyta</taxon>
        <taxon>Embryophyta</taxon>
        <taxon>Tracheophyta</taxon>
        <taxon>Spermatophyta</taxon>
        <taxon>Magnoliopsida</taxon>
        <taxon>eudicotyledons</taxon>
        <taxon>Gunneridae</taxon>
        <taxon>Pentapetalae</taxon>
        <taxon>rosids</taxon>
        <taxon>malvids</taxon>
        <taxon>Brassicales</taxon>
        <taxon>Brassicaceae</taxon>
        <taxon>Camelineae</taxon>
        <taxon>Capsella</taxon>
    </lineage>
</organism>
<protein>
    <recommendedName>
        <fullName evidence="1">Thioredoxin domain-containing protein</fullName>
    </recommendedName>
</protein>
<dbReference type="InterPro" id="IPR013766">
    <property type="entry name" value="Thioredoxin_domain"/>
</dbReference>
<proteinExistence type="predicted"/>
<dbReference type="InterPro" id="IPR036249">
    <property type="entry name" value="Thioredoxin-like_sf"/>
</dbReference>
<dbReference type="SUPFAM" id="SSF52833">
    <property type="entry name" value="Thioredoxin-like"/>
    <property type="match status" value="1"/>
</dbReference>
<dbReference type="InterPro" id="IPR050620">
    <property type="entry name" value="Thioredoxin_H-type-like"/>
</dbReference>
<feature type="domain" description="Thioredoxin" evidence="1">
    <location>
        <begin position="23"/>
        <end position="147"/>
    </location>
</feature>
<evidence type="ECO:0000313" key="2">
    <source>
        <dbReference type="EMBL" id="EOA26323.1"/>
    </source>
</evidence>
<dbReference type="PANTHER" id="PTHR10438">
    <property type="entry name" value="THIOREDOXIN"/>
    <property type="match status" value="1"/>
</dbReference>
<dbReference type="eggNOG" id="KOG0907">
    <property type="taxonomic scope" value="Eukaryota"/>
</dbReference>
<dbReference type="EMBL" id="KB870808">
    <property type="protein sequence ID" value="EOA26323.1"/>
    <property type="molecule type" value="Genomic_DNA"/>
</dbReference>
<dbReference type="AlphaFoldDB" id="R0HQR5"/>
<evidence type="ECO:0000259" key="1">
    <source>
        <dbReference type="PROSITE" id="PS51352"/>
    </source>
</evidence>
<dbReference type="KEGG" id="crb:17889495"/>
<gene>
    <name evidence="2" type="ORF">CARUB_v10025342mg</name>
</gene>
<dbReference type="Pfam" id="PF00085">
    <property type="entry name" value="Thioredoxin"/>
    <property type="match status" value="1"/>
</dbReference>
<dbReference type="PROSITE" id="PS51352">
    <property type="entry name" value="THIOREDOXIN_2"/>
    <property type="match status" value="1"/>
</dbReference>
<dbReference type="PANTHER" id="PTHR10438:SF394">
    <property type="entry name" value="THIOREDOXIN-LIKE PROTEIN CXXS2-RELATED"/>
    <property type="match status" value="1"/>
</dbReference>
<name>R0HQR5_9BRAS</name>
<sequence length="153" mass="17464">MGNHCTRNPCCRKVWSCICCCSSRNRTQAWSKKSCYIKGMVHPVSRIEKWEEKMTEAKRNGKILVVNFKASWCLPSKEIEPIYHELASTYTSMIFVTIDVEELAEFRNEWNVEATPTVVFLKDGRQMDKLVGGDAAELQKKTAAAADLLLRQS</sequence>
<dbReference type="STRING" id="81985.R0HQR5"/>
<dbReference type="Proteomes" id="UP000029121">
    <property type="component" value="Unassembled WGS sequence"/>
</dbReference>
<dbReference type="OrthoDB" id="2121326at2759"/>